<evidence type="ECO:0000256" key="1">
    <source>
        <dbReference type="SAM" id="Phobius"/>
    </source>
</evidence>
<accession>A0A5C8NJR5</accession>
<dbReference type="InterPro" id="IPR025443">
    <property type="entry name" value="DUF4307"/>
</dbReference>
<keyword evidence="1" id="KW-0812">Transmembrane</keyword>
<comment type="caution">
    <text evidence="2">The sequence shown here is derived from an EMBL/GenBank/DDBJ whole genome shotgun (WGS) entry which is preliminary data.</text>
</comment>
<dbReference type="Pfam" id="PF14155">
    <property type="entry name" value="DUF4307"/>
    <property type="match status" value="1"/>
</dbReference>
<sequence>MPPSSTDPSSTVAARYGTRKRPRWMWPVVAAVGIAIGISWAAWVAFQPRPVTAKLYGYEVVDAHHVKVTLDVRRPEPVRVRCTVYAQSADHDIVGEKTVDLPAGTEKKTRYPITVETERKAVTGVLRMCESLD</sequence>
<reference evidence="2 3" key="1">
    <citation type="submission" date="2019-06" db="EMBL/GenBank/DDBJ databases">
        <title>Aeromicrobium sp. nov., isolated from a maize field.</title>
        <authorList>
            <person name="Lin S.-Y."/>
            <person name="Tsai C.-F."/>
            <person name="Young C.-C."/>
        </authorList>
    </citation>
    <scope>NUCLEOTIDE SEQUENCE [LARGE SCALE GENOMIC DNA]</scope>
    <source>
        <strain evidence="2 3">CC-CFT486</strain>
    </source>
</reference>
<keyword evidence="1" id="KW-1133">Transmembrane helix</keyword>
<evidence type="ECO:0000313" key="3">
    <source>
        <dbReference type="Proteomes" id="UP000321571"/>
    </source>
</evidence>
<evidence type="ECO:0000313" key="2">
    <source>
        <dbReference type="EMBL" id="TXL61518.1"/>
    </source>
</evidence>
<keyword evidence="1" id="KW-0472">Membrane</keyword>
<dbReference type="RefSeq" id="WP_147685864.1">
    <property type="nucleotide sequence ID" value="NZ_VDUX01000003.1"/>
</dbReference>
<dbReference type="OrthoDB" id="3747674at2"/>
<gene>
    <name evidence="2" type="ORF">FHP06_08845</name>
</gene>
<dbReference type="AlphaFoldDB" id="A0A5C8NJR5"/>
<feature type="transmembrane region" description="Helical" evidence="1">
    <location>
        <begin position="24"/>
        <end position="46"/>
    </location>
</feature>
<dbReference type="Proteomes" id="UP000321571">
    <property type="component" value="Unassembled WGS sequence"/>
</dbReference>
<dbReference type="EMBL" id="VDUX01000003">
    <property type="protein sequence ID" value="TXL61518.1"/>
    <property type="molecule type" value="Genomic_DNA"/>
</dbReference>
<keyword evidence="3" id="KW-1185">Reference proteome</keyword>
<protein>
    <submittedName>
        <fullName evidence="2">DUF4307 domain-containing protein</fullName>
    </submittedName>
</protein>
<organism evidence="2 3">
    <name type="scientific">Aeromicrobium terrae</name>
    <dbReference type="NCBI Taxonomy" id="2498846"/>
    <lineage>
        <taxon>Bacteria</taxon>
        <taxon>Bacillati</taxon>
        <taxon>Actinomycetota</taxon>
        <taxon>Actinomycetes</taxon>
        <taxon>Propionibacteriales</taxon>
        <taxon>Nocardioidaceae</taxon>
        <taxon>Aeromicrobium</taxon>
    </lineage>
</organism>
<proteinExistence type="predicted"/>
<name>A0A5C8NJR5_9ACTN</name>